<evidence type="ECO:0000256" key="1">
    <source>
        <dbReference type="ARBA" id="ARBA00006484"/>
    </source>
</evidence>
<dbReference type="InterPro" id="IPR002347">
    <property type="entry name" value="SDR_fam"/>
</dbReference>
<dbReference type="PROSITE" id="PS00061">
    <property type="entry name" value="ADH_SHORT"/>
    <property type="match status" value="1"/>
</dbReference>
<dbReference type="FunFam" id="3.40.50.720:FF:000084">
    <property type="entry name" value="Short-chain dehydrogenase reductase"/>
    <property type="match status" value="1"/>
</dbReference>
<dbReference type="GO" id="GO:0016491">
    <property type="term" value="F:oxidoreductase activity"/>
    <property type="evidence" value="ECO:0007669"/>
    <property type="project" value="UniProtKB-KW"/>
</dbReference>
<evidence type="ECO:0000256" key="2">
    <source>
        <dbReference type="ARBA" id="ARBA00023002"/>
    </source>
</evidence>
<dbReference type="PANTHER" id="PTHR43639:SF1">
    <property type="entry name" value="SHORT-CHAIN DEHYDROGENASE_REDUCTASE FAMILY PROTEIN"/>
    <property type="match status" value="1"/>
</dbReference>
<accession>A0A381VIM3</accession>
<dbReference type="PANTHER" id="PTHR43639">
    <property type="entry name" value="OXIDOREDUCTASE, SHORT-CHAIN DEHYDROGENASE/REDUCTASE FAMILY (AFU_ORTHOLOGUE AFUA_5G02870)"/>
    <property type="match status" value="1"/>
</dbReference>
<dbReference type="PRINTS" id="PR00081">
    <property type="entry name" value="GDHRDH"/>
</dbReference>
<evidence type="ECO:0008006" key="4">
    <source>
        <dbReference type="Google" id="ProtNLM"/>
    </source>
</evidence>
<dbReference type="NCBIfam" id="NF006598">
    <property type="entry name" value="PRK09135.1"/>
    <property type="match status" value="1"/>
</dbReference>
<protein>
    <recommendedName>
        <fullName evidence="4">Pteridine reductase</fullName>
    </recommendedName>
</protein>
<reference evidence="3" key="1">
    <citation type="submission" date="2018-05" db="EMBL/GenBank/DDBJ databases">
        <authorList>
            <person name="Lanie J.A."/>
            <person name="Ng W.-L."/>
            <person name="Kazmierczak K.M."/>
            <person name="Andrzejewski T.M."/>
            <person name="Davidsen T.M."/>
            <person name="Wayne K.J."/>
            <person name="Tettelin H."/>
            <person name="Glass J.I."/>
            <person name="Rusch D."/>
            <person name="Podicherti R."/>
            <person name="Tsui H.-C.T."/>
            <person name="Winkler M.E."/>
        </authorList>
    </citation>
    <scope>NUCLEOTIDE SEQUENCE</scope>
</reference>
<comment type="similarity">
    <text evidence="1">Belongs to the short-chain dehydrogenases/reductases (SDR) family.</text>
</comment>
<dbReference type="Gene3D" id="3.40.50.720">
    <property type="entry name" value="NAD(P)-binding Rossmann-like Domain"/>
    <property type="match status" value="1"/>
</dbReference>
<name>A0A381VIM3_9ZZZZ</name>
<dbReference type="Pfam" id="PF13561">
    <property type="entry name" value="adh_short_C2"/>
    <property type="match status" value="1"/>
</dbReference>
<sequence>MNNHDDTLRNKVALITGGARRIGAVIARTLHAEGMNLVIHYHSSAEDARALQEELHELRSDSVLLIGTDLLEQAKLEKLVVQATETFGRLDVLVNNASSIYPTPIGETSEAQWEDLVGVNLKAPYFLAQAAARSMAEAGGCIVNLVDIYAERPLKSHPVYNAAKAGLISLTRSLARDLAPDIRVNAVAPGAILWPEGDVDQIAQQRLISRTPLKRIGEPEDVARTVLFLIRDAGFLTGQVLNVDGGRSIVP</sequence>
<dbReference type="EMBL" id="UINC01008935">
    <property type="protein sequence ID" value="SVA40152.1"/>
    <property type="molecule type" value="Genomic_DNA"/>
</dbReference>
<dbReference type="InterPro" id="IPR020904">
    <property type="entry name" value="Sc_DH/Rdtase_CS"/>
</dbReference>
<keyword evidence="2" id="KW-0560">Oxidoreductase</keyword>
<organism evidence="3">
    <name type="scientific">marine metagenome</name>
    <dbReference type="NCBI Taxonomy" id="408172"/>
    <lineage>
        <taxon>unclassified sequences</taxon>
        <taxon>metagenomes</taxon>
        <taxon>ecological metagenomes</taxon>
    </lineage>
</organism>
<dbReference type="PRINTS" id="PR00080">
    <property type="entry name" value="SDRFAMILY"/>
</dbReference>
<gene>
    <name evidence="3" type="ORF">METZ01_LOCUS93006</name>
</gene>
<dbReference type="AlphaFoldDB" id="A0A381VIM3"/>
<dbReference type="InterPro" id="IPR036291">
    <property type="entry name" value="NAD(P)-bd_dom_sf"/>
</dbReference>
<dbReference type="SUPFAM" id="SSF51735">
    <property type="entry name" value="NAD(P)-binding Rossmann-fold domains"/>
    <property type="match status" value="1"/>
</dbReference>
<evidence type="ECO:0000313" key="3">
    <source>
        <dbReference type="EMBL" id="SVA40152.1"/>
    </source>
</evidence>
<proteinExistence type="inferred from homology"/>